<comment type="caution">
    <text evidence="1">The sequence shown here is derived from an EMBL/GenBank/DDBJ whole genome shotgun (WGS) entry which is preliminary data.</text>
</comment>
<dbReference type="AlphaFoldDB" id="A0AAV6S6U8"/>
<protein>
    <submittedName>
        <fullName evidence="1">Uncharacterized protein</fullName>
    </submittedName>
</protein>
<sequence>MWETANTSVSPRGNLSGCGAVALWQAAGLRSPGLMAGGFDTTQLQEAGAGEETQTNTASAAHFWSCRWIGNSGHHRGPGVDRNFRSLLMATGMHPITTLENVFLFVSKFFARQWESFAPFQMLLHVSDRKVLSKAFKSLSPGGRHSLYMTRLDGGCNRVPLPEV</sequence>
<evidence type="ECO:0000313" key="1">
    <source>
        <dbReference type="EMBL" id="KAG7513294.1"/>
    </source>
</evidence>
<reference evidence="1 2" key="1">
    <citation type="journal article" date="2021" name="Sci. Rep.">
        <title>Chromosome anchoring in Senegalese sole (Solea senegalensis) reveals sex-associated markers and genome rearrangements in flatfish.</title>
        <authorList>
            <person name="Guerrero-Cozar I."/>
            <person name="Gomez-Garrido J."/>
            <person name="Berbel C."/>
            <person name="Martinez-Blanch J.F."/>
            <person name="Alioto T."/>
            <person name="Claros M.G."/>
            <person name="Gagnaire P.A."/>
            <person name="Manchado M."/>
        </authorList>
    </citation>
    <scope>NUCLEOTIDE SEQUENCE [LARGE SCALE GENOMIC DNA]</scope>
    <source>
        <strain evidence="1">Sse05_10M</strain>
    </source>
</reference>
<accession>A0AAV6S6U8</accession>
<name>A0AAV6S6U8_SOLSE</name>
<proteinExistence type="predicted"/>
<dbReference type="EMBL" id="JAGKHQ010000006">
    <property type="protein sequence ID" value="KAG7513294.1"/>
    <property type="molecule type" value="Genomic_DNA"/>
</dbReference>
<gene>
    <name evidence="1" type="ORF">JOB18_004168</name>
</gene>
<keyword evidence="2" id="KW-1185">Reference proteome</keyword>
<evidence type="ECO:0000313" key="2">
    <source>
        <dbReference type="Proteomes" id="UP000693946"/>
    </source>
</evidence>
<dbReference type="Proteomes" id="UP000693946">
    <property type="component" value="Linkage Group LG14"/>
</dbReference>
<organism evidence="1 2">
    <name type="scientific">Solea senegalensis</name>
    <name type="common">Senegalese sole</name>
    <dbReference type="NCBI Taxonomy" id="28829"/>
    <lineage>
        <taxon>Eukaryota</taxon>
        <taxon>Metazoa</taxon>
        <taxon>Chordata</taxon>
        <taxon>Craniata</taxon>
        <taxon>Vertebrata</taxon>
        <taxon>Euteleostomi</taxon>
        <taxon>Actinopterygii</taxon>
        <taxon>Neopterygii</taxon>
        <taxon>Teleostei</taxon>
        <taxon>Neoteleostei</taxon>
        <taxon>Acanthomorphata</taxon>
        <taxon>Carangaria</taxon>
        <taxon>Pleuronectiformes</taxon>
        <taxon>Pleuronectoidei</taxon>
        <taxon>Soleidae</taxon>
        <taxon>Solea</taxon>
    </lineage>
</organism>